<name>A0ACB5UBS9_CANBO</name>
<dbReference type="EMBL" id="BSXV01008714">
    <property type="protein sequence ID" value="GMF06604.1"/>
    <property type="molecule type" value="Genomic_DNA"/>
</dbReference>
<dbReference type="Proteomes" id="UP001165101">
    <property type="component" value="Unassembled WGS sequence"/>
</dbReference>
<proteinExistence type="predicted"/>
<keyword evidence="2" id="KW-1185">Reference proteome</keyword>
<gene>
    <name evidence="1" type="ORF">Cboi01_000670800</name>
</gene>
<protein>
    <submittedName>
        <fullName evidence="1">Unnamed protein product</fullName>
    </submittedName>
</protein>
<accession>A0ACB5UBS9</accession>
<evidence type="ECO:0000313" key="1">
    <source>
        <dbReference type="EMBL" id="GMF06604.1"/>
    </source>
</evidence>
<evidence type="ECO:0000313" key="2">
    <source>
        <dbReference type="Proteomes" id="UP001165101"/>
    </source>
</evidence>
<organism evidence="1 2">
    <name type="scientific">Candida boidinii</name>
    <name type="common">Yeast</name>
    <dbReference type="NCBI Taxonomy" id="5477"/>
    <lineage>
        <taxon>Eukaryota</taxon>
        <taxon>Fungi</taxon>
        <taxon>Dikarya</taxon>
        <taxon>Ascomycota</taxon>
        <taxon>Saccharomycotina</taxon>
        <taxon>Pichiomycetes</taxon>
        <taxon>Pichiales</taxon>
        <taxon>Pichiaceae</taxon>
        <taxon>Ogataea</taxon>
        <taxon>Ogataea/Candida clade</taxon>
    </lineage>
</organism>
<comment type="caution">
    <text evidence="1">The sequence shown here is derived from an EMBL/GenBank/DDBJ whole genome shotgun (WGS) entry which is preliminary data.</text>
</comment>
<reference evidence="1" key="1">
    <citation type="submission" date="2023-04" db="EMBL/GenBank/DDBJ databases">
        <title>Candida boidinii NBRC 1967.</title>
        <authorList>
            <person name="Ichikawa N."/>
            <person name="Sato H."/>
            <person name="Tonouchi N."/>
        </authorList>
    </citation>
    <scope>NUCLEOTIDE SEQUENCE</scope>
    <source>
        <strain evidence="1">NBRC 1967</strain>
    </source>
</reference>
<sequence>MKTPSINREGQSSFVNETPKSISHRRTQSELIIPSSPKLQKVDANSNTITANSLSFSRENDSANTSILKSPSATPTPAKTRSSIRRSTPSFLNKILGPNQD</sequence>